<accession>A0A6I9WDZ4</accession>
<keyword evidence="1" id="KW-0175">Coiled coil</keyword>
<sequence>YFTGTDSRVGLGFRLGEHADFQIIFELGPQIETDSIGTSNDAKKRRDVMFNAAIKGELGPLAQATAKYQIERRIQKEMDKLKAIEEKLKKIQTENIKNQDDQLSIF</sequence>
<dbReference type="GeneID" id="105427331"/>
<proteinExistence type="predicted"/>
<dbReference type="RefSeq" id="XP_011637299.1">
    <property type="nucleotide sequence ID" value="XM_011638997.2"/>
</dbReference>
<reference evidence="3" key="1">
    <citation type="submission" date="2025-08" db="UniProtKB">
        <authorList>
            <consortium name="RefSeq"/>
        </authorList>
    </citation>
    <scope>IDENTIFICATION</scope>
</reference>
<dbReference type="Proteomes" id="UP000504615">
    <property type="component" value="Unplaced"/>
</dbReference>
<feature type="coiled-coil region" evidence="1">
    <location>
        <begin position="67"/>
        <end position="101"/>
    </location>
</feature>
<keyword evidence="2" id="KW-1185">Reference proteome</keyword>
<gene>
    <name evidence="3" type="primary">LOC105427331</name>
</gene>
<name>A0A6I9WDZ4_9HYME</name>
<dbReference type="CTD" id="33696"/>
<protein>
    <submittedName>
        <fullName evidence="3">Uncharacterized protein LOC105427331</fullName>
    </submittedName>
</protein>
<feature type="non-terminal residue" evidence="3">
    <location>
        <position position="1"/>
    </location>
</feature>
<organism evidence="2 3">
    <name type="scientific">Pogonomyrmex barbatus</name>
    <name type="common">red harvester ant</name>
    <dbReference type="NCBI Taxonomy" id="144034"/>
    <lineage>
        <taxon>Eukaryota</taxon>
        <taxon>Metazoa</taxon>
        <taxon>Ecdysozoa</taxon>
        <taxon>Arthropoda</taxon>
        <taxon>Hexapoda</taxon>
        <taxon>Insecta</taxon>
        <taxon>Pterygota</taxon>
        <taxon>Neoptera</taxon>
        <taxon>Endopterygota</taxon>
        <taxon>Hymenoptera</taxon>
        <taxon>Apocrita</taxon>
        <taxon>Aculeata</taxon>
        <taxon>Formicoidea</taxon>
        <taxon>Formicidae</taxon>
        <taxon>Myrmicinae</taxon>
        <taxon>Pogonomyrmex</taxon>
    </lineage>
</organism>
<evidence type="ECO:0000256" key="1">
    <source>
        <dbReference type="SAM" id="Coils"/>
    </source>
</evidence>
<dbReference type="KEGG" id="pbar:105427331"/>
<evidence type="ECO:0000313" key="3">
    <source>
        <dbReference type="RefSeq" id="XP_011637299.1"/>
    </source>
</evidence>
<evidence type="ECO:0000313" key="2">
    <source>
        <dbReference type="Proteomes" id="UP000504615"/>
    </source>
</evidence>
<dbReference type="OrthoDB" id="8188574at2759"/>
<dbReference type="AlphaFoldDB" id="A0A6I9WDZ4"/>